<keyword evidence="2" id="KW-1185">Reference proteome</keyword>
<proteinExistence type="predicted"/>
<gene>
    <name evidence="1" type="ORF">DSO57_1024104</name>
</gene>
<name>A0ACC2T2J8_9FUNG</name>
<reference evidence="1" key="1">
    <citation type="submission" date="2022-04" db="EMBL/GenBank/DDBJ databases">
        <title>Genome of the entomopathogenic fungus Entomophthora muscae.</title>
        <authorList>
            <person name="Elya C."/>
            <person name="Lovett B.R."/>
            <person name="Lee E."/>
            <person name="Macias A.M."/>
            <person name="Hajek A.E."/>
            <person name="De Bivort B.L."/>
            <person name="Kasson M.T."/>
            <person name="De Fine Licht H.H."/>
            <person name="Stajich J.E."/>
        </authorList>
    </citation>
    <scope>NUCLEOTIDE SEQUENCE</scope>
    <source>
        <strain evidence="1">Berkeley</strain>
    </source>
</reference>
<accession>A0ACC2T2J8</accession>
<dbReference type="Proteomes" id="UP001165960">
    <property type="component" value="Unassembled WGS sequence"/>
</dbReference>
<evidence type="ECO:0000313" key="1">
    <source>
        <dbReference type="EMBL" id="KAJ9068888.1"/>
    </source>
</evidence>
<dbReference type="EMBL" id="QTSX02003679">
    <property type="protein sequence ID" value="KAJ9068888.1"/>
    <property type="molecule type" value="Genomic_DNA"/>
</dbReference>
<sequence length="108" mass="12492">MEPRFRMRIVPVLVLSAAASYFPTCTECLISWIDETIIENPKLACAFFKKDHSRKKGKRPHVDVYYCGIYRYQRFCANVATEFPDSPANVSYNIQGRSMSRPLTYLTT</sequence>
<organism evidence="1 2">
    <name type="scientific">Entomophthora muscae</name>
    <dbReference type="NCBI Taxonomy" id="34485"/>
    <lineage>
        <taxon>Eukaryota</taxon>
        <taxon>Fungi</taxon>
        <taxon>Fungi incertae sedis</taxon>
        <taxon>Zoopagomycota</taxon>
        <taxon>Entomophthoromycotina</taxon>
        <taxon>Entomophthoromycetes</taxon>
        <taxon>Entomophthorales</taxon>
        <taxon>Entomophthoraceae</taxon>
        <taxon>Entomophthora</taxon>
    </lineage>
</organism>
<evidence type="ECO:0000313" key="2">
    <source>
        <dbReference type="Proteomes" id="UP001165960"/>
    </source>
</evidence>
<comment type="caution">
    <text evidence="1">The sequence shown here is derived from an EMBL/GenBank/DDBJ whole genome shotgun (WGS) entry which is preliminary data.</text>
</comment>
<protein>
    <submittedName>
        <fullName evidence="1">Uncharacterized protein</fullName>
    </submittedName>
</protein>